<protein>
    <submittedName>
        <fullName evidence="4">GNAT family N-acetyltransferase</fullName>
        <ecNumber evidence="4">2.3.-.-</ecNumber>
    </submittedName>
</protein>
<evidence type="ECO:0000256" key="2">
    <source>
        <dbReference type="ARBA" id="ARBA00023315"/>
    </source>
</evidence>
<keyword evidence="5" id="KW-1185">Reference proteome</keyword>
<dbReference type="EMBL" id="JBHUFV010000041">
    <property type="protein sequence ID" value="MFD1935278.1"/>
    <property type="molecule type" value="Genomic_DNA"/>
</dbReference>
<proteinExistence type="predicted"/>
<dbReference type="Proteomes" id="UP001597368">
    <property type="component" value="Unassembled WGS sequence"/>
</dbReference>
<comment type="caution">
    <text evidence="4">The sequence shown here is derived from an EMBL/GenBank/DDBJ whole genome shotgun (WGS) entry which is preliminary data.</text>
</comment>
<sequence length="158" mass="16905">MALDVRPIGREDREIVLRVLASRWGGPLVVGHGEVMDAGSLPGLLAHLDGDLAGLLTYAPRGDAWEVVTVDALIPGKGAATALLDAVRQAAREAGAARLWLVTTNDNTHALRFYQRYGFDLVALRTNAVDEARRLKPSIPAVSDGIPISHELELALTP</sequence>
<evidence type="ECO:0000313" key="5">
    <source>
        <dbReference type="Proteomes" id="UP001597368"/>
    </source>
</evidence>
<dbReference type="PROSITE" id="PS51186">
    <property type="entry name" value="GNAT"/>
    <property type="match status" value="1"/>
</dbReference>
<keyword evidence="1 4" id="KW-0808">Transferase</keyword>
<reference evidence="5" key="1">
    <citation type="journal article" date="2019" name="Int. J. Syst. Evol. Microbiol.">
        <title>The Global Catalogue of Microorganisms (GCM) 10K type strain sequencing project: providing services to taxonomists for standard genome sequencing and annotation.</title>
        <authorList>
            <consortium name="The Broad Institute Genomics Platform"/>
            <consortium name="The Broad Institute Genome Sequencing Center for Infectious Disease"/>
            <person name="Wu L."/>
            <person name="Ma J."/>
        </authorList>
    </citation>
    <scope>NUCLEOTIDE SEQUENCE [LARGE SCALE GENOMIC DNA]</scope>
    <source>
        <strain evidence="5">ICMP 6774ER</strain>
    </source>
</reference>
<dbReference type="EC" id="2.3.-.-" evidence="4"/>
<dbReference type="InterPro" id="IPR000182">
    <property type="entry name" value="GNAT_dom"/>
</dbReference>
<dbReference type="RefSeq" id="WP_379575391.1">
    <property type="nucleotide sequence ID" value="NZ_JBHUFV010000041.1"/>
</dbReference>
<dbReference type="InterPro" id="IPR016181">
    <property type="entry name" value="Acyl_CoA_acyltransferase"/>
</dbReference>
<evidence type="ECO:0000259" key="3">
    <source>
        <dbReference type="PROSITE" id="PS51186"/>
    </source>
</evidence>
<dbReference type="SUPFAM" id="SSF55729">
    <property type="entry name" value="Acyl-CoA N-acyltransferases (Nat)"/>
    <property type="match status" value="1"/>
</dbReference>
<dbReference type="PANTHER" id="PTHR43877">
    <property type="entry name" value="AMINOALKYLPHOSPHONATE N-ACETYLTRANSFERASE-RELATED-RELATED"/>
    <property type="match status" value="1"/>
</dbReference>
<evidence type="ECO:0000256" key="1">
    <source>
        <dbReference type="ARBA" id="ARBA00022679"/>
    </source>
</evidence>
<gene>
    <name evidence="4" type="ORF">ACFSKW_27760</name>
</gene>
<dbReference type="Gene3D" id="3.40.630.30">
    <property type="match status" value="1"/>
</dbReference>
<name>A0ABW4T1F6_9ACTN</name>
<organism evidence="4 5">
    <name type="scientific">Nonomuraea mangrovi</name>
    <dbReference type="NCBI Taxonomy" id="2316207"/>
    <lineage>
        <taxon>Bacteria</taxon>
        <taxon>Bacillati</taxon>
        <taxon>Actinomycetota</taxon>
        <taxon>Actinomycetes</taxon>
        <taxon>Streptosporangiales</taxon>
        <taxon>Streptosporangiaceae</taxon>
        <taxon>Nonomuraea</taxon>
    </lineage>
</organism>
<evidence type="ECO:0000313" key="4">
    <source>
        <dbReference type="EMBL" id="MFD1935278.1"/>
    </source>
</evidence>
<dbReference type="CDD" id="cd04301">
    <property type="entry name" value="NAT_SF"/>
    <property type="match status" value="1"/>
</dbReference>
<accession>A0ABW4T1F6</accession>
<dbReference type="Pfam" id="PF00583">
    <property type="entry name" value="Acetyltransf_1"/>
    <property type="match status" value="1"/>
</dbReference>
<dbReference type="PANTHER" id="PTHR43877:SF2">
    <property type="entry name" value="AMINOALKYLPHOSPHONATE N-ACETYLTRANSFERASE-RELATED"/>
    <property type="match status" value="1"/>
</dbReference>
<dbReference type="GO" id="GO:0016746">
    <property type="term" value="F:acyltransferase activity"/>
    <property type="evidence" value="ECO:0007669"/>
    <property type="project" value="UniProtKB-KW"/>
</dbReference>
<dbReference type="InterPro" id="IPR050832">
    <property type="entry name" value="Bact_Acetyltransf"/>
</dbReference>
<feature type="domain" description="N-acetyltransferase" evidence="3">
    <location>
        <begin position="3"/>
        <end position="140"/>
    </location>
</feature>
<keyword evidence="2 4" id="KW-0012">Acyltransferase</keyword>